<evidence type="ECO:0000313" key="3">
    <source>
        <dbReference type="Proteomes" id="UP000198779"/>
    </source>
</evidence>
<dbReference type="AlphaFoldDB" id="A0A1G7WVK2"/>
<proteinExistence type="predicted"/>
<keyword evidence="3" id="KW-1185">Reference proteome</keyword>
<keyword evidence="1" id="KW-0472">Membrane</keyword>
<keyword evidence="1" id="KW-0812">Transmembrane</keyword>
<evidence type="ECO:0000313" key="2">
    <source>
        <dbReference type="EMBL" id="SDG75916.1"/>
    </source>
</evidence>
<gene>
    <name evidence="2" type="ORF">SAMN04487901_1097</name>
</gene>
<reference evidence="3" key="1">
    <citation type="submission" date="2016-10" db="EMBL/GenBank/DDBJ databases">
        <authorList>
            <person name="Varghese N."/>
            <person name="Submissions S."/>
        </authorList>
    </citation>
    <scope>NUCLEOTIDE SEQUENCE [LARGE SCALE GENOMIC DNA]</scope>
    <source>
        <strain evidence="3">BP1-148</strain>
    </source>
</reference>
<evidence type="ECO:0008006" key="4">
    <source>
        <dbReference type="Google" id="ProtNLM"/>
    </source>
</evidence>
<keyword evidence="1" id="KW-1133">Transmembrane helix</keyword>
<accession>A0A1G7WVK2</accession>
<feature type="transmembrane region" description="Helical" evidence="1">
    <location>
        <begin position="21"/>
        <end position="45"/>
    </location>
</feature>
<organism evidence="2 3">
    <name type="scientific">Prevotella communis</name>
    <dbReference type="NCBI Taxonomy" id="2913614"/>
    <lineage>
        <taxon>Bacteria</taxon>
        <taxon>Pseudomonadati</taxon>
        <taxon>Bacteroidota</taxon>
        <taxon>Bacteroidia</taxon>
        <taxon>Bacteroidales</taxon>
        <taxon>Prevotellaceae</taxon>
        <taxon>Prevotella</taxon>
    </lineage>
</organism>
<name>A0A1G7WVK2_9BACT</name>
<evidence type="ECO:0000256" key="1">
    <source>
        <dbReference type="SAM" id="Phobius"/>
    </source>
</evidence>
<dbReference type="STRING" id="645274.SAMN04487901_1097"/>
<dbReference type="Proteomes" id="UP000198779">
    <property type="component" value="Unassembled WGS sequence"/>
</dbReference>
<sequence length="547" mass="62964">MKNTNRLLICARAISRSTHRLGHFCAHSVAVFIIIMSCVFTGSIMTSCSDDDDSVSQDYQKKLIGEWLATVNPDLELGDENDVVYVLLSFNEDGVLFQKNYDGNTTEPLNCWERSCRHGIYTVNEAAHTIQCELFEGEAKFSFVGDQMIFTDSSNDVEMSLTFHRPSKAEKALLSMYDLSLEGNDYYGKWFMVQEENGKSTYTMLDFTEDSDLKTTRYTVTGDQCIRTDYSQFYGEDNSDEDGPMLEIYNSNDYFQRELYWWKVSGNTLTLEKCDDSDEETVSTYHALTKADAALLAELEKKCPLIDNLTEKIKGKWMMAEVNGKPVVTNSKQVLTYETATKFYYSLSINAISDLNVWVNHCEGRYNANGTTLVQLVKLPNEDIKFSQQFNILSVTDDEMQVYAMSETFVDDQSYRLTKDLRERKVRVKHDYSNDIIGTWEGRLTSDQDTYSDNQLHRWEYKADGTFVYYRQNSHGEWVADVNTMAEYFVDGVLLCSRWKNVGDDTEKRESWEIASIENGVMKWTALRQREDGSTFTAQFSMTRVNP</sequence>
<dbReference type="EMBL" id="FNCQ01000009">
    <property type="protein sequence ID" value="SDG75916.1"/>
    <property type="molecule type" value="Genomic_DNA"/>
</dbReference>
<protein>
    <recommendedName>
        <fullName evidence="4">Lipocalin-like domain-containing protein</fullName>
    </recommendedName>
</protein>